<proteinExistence type="predicted"/>
<evidence type="ECO:0000313" key="2">
    <source>
        <dbReference type="EMBL" id="QHU12767.1"/>
    </source>
</evidence>
<evidence type="ECO:0000256" key="1">
    <source>
        <dbReference type="SAM" id="Phobius"/>
    </source>
</evidence>
<organism evidence="2">
    <name type="scientific">viral metagenome</name>
    <dbReference type="NCBI Taxonomy" id="1070528"/>
    <lineage>
        <taxon>unclassified sequences</taxon>
        <taxon>metagenomes</taxon>
        <taxon>organismal metagenomes</taxon>
    </lineage>
</organism>
<name>A0A6C0K7W2_9ZZZZ</name>
<dbReference type="EMBL" id="MN740809">
    <property type="protein sequence ID" value="QHU12767.1"/>
    <property type="molecule type" value="Genomic_DNA"/>
</dbReference>
<reference evidence="2" key="1">
    <citation type="journal article" date="2020" name="Nature">
        <title>Giant virus diversity and host interactions through global metagenomics.</title>
        <authorList>
            <person name="Schulz F."/>
            <person name="Roux S."/>
            <person name="Paez-Espino D."/>
            <person name="Jungbluth S."/>
            <person name="Walsh D.A."/>
            <person name="Denef V.J."/>
            <person name="McMahon K.D."/>
            <person name="Konstantinidis K.T."/>
            <person name="Eloe-Fadrosh E.A."/>
            <person name="Kyrpides N.C."/>
            <person name="Woyke T."/>
        </authorList>
    </citation>
    <scope>NUCLEOTIDE SEQUENCE</scope>
    <source>
        <strain evidence="2">GVMAG-S-1101172-89</strain>
    </source>
</reference>
<protein>
    <submittedName>
        <fullName evidence="2">Uncharacterized protein</fullName>
    </submittedName>
</protein>
<keyword evidence="1" id="KW-0812">Transmembrane</keyword>
<keyword evidence="1" id="KW-1133">Transmembrane helix</keyword>
<keyword evidence="1" id="KW-0472">Membrane</keyword>
<accession>A0A6C0K7W2</accession>
<feature type="transmembrane region" description="Helical" evidence="1">
    <location>
        <begin position="53"/>
        <end position="80"/>
    </location>
</feature>
<dbReference type="AlphaFoldDB" id="A0A6C0K7W2"/>
<sequence>MASTPTHKIISKENVWSDIVAERMTKFFEKEHIQFAIRNKILDPILSYILNKIFPYVMLICVMFMLLLISVIVTLCVMIFKFRTNVEIPFVKLIEKETDT</sequence>